<reference evidence="4" key="1">
    <citation type="submission" date="2022-07" db="EMBL/GenBank/DDBJ databases">
        <title>Fungi with potential for degradation of polypropylene.</title>
        <authorList>
            <person name="Gostincar C."/>
        </authorList>
    </citation>
    <scope>NUCLEOTIDE SEQUENCE</scope>
    <source>
        <strain evidence="4">EXF-13308</strain>
    </source>
</reference>
<keyword evidence="1" id="KW-0863">Zinc-finger</keyword>
<feature type="compositionally biased region" description="Low complexity" evidence="2">
    <location>
        <begin position="25"/>
        <end position="35"/>
    </location>
</feature>
<dbReference type="PROSITE" id="PS50158">
    <property type="entry name" value="ZF_CCHC"/>
    <property type="match status" value="1"/>
</dbReference>
<dbReference type="Proteomes" id="UP001174694">
    <property type="component" value="Unassembled WGS sequence"/>
</dbReference>
<evidence type="ECO:0000259" key="3">
    <source>
        <dbReference type="PROSITE" id="PS50158"/>
    </source>
</evidence>
<dbReference type="AlphaFoldDB" id="A0AA38R0F6"/>
<keyword evidence="1" id="KW-0862">Zinc</keyword>
<dbReference type="SUPFAM" id="SSF57756">
    <property type="entry name" value="Retrovirus zinc finger-like domains"/>
    <property type="match status" value="1"/>
</dbReference>
<keyword evidence="1" id="KW-0479">Metal-binding</keyword>
<accession>A0AA38R0F6</accession>
<sequence length="282" mass="30435">MASQTPKGPSARLLTMKFMQRAVASTPSSPSTPQSEDVPSAKRRKVSGPPLKGAGDSPSQSPIFNQRVVQAALEEEERKRQAALDRQAAESGDTHWVLDIRKPVSNSDLAVKTPLNVVQVGFAQIDSIDASEEDLSREEAPKVSVPVVRKFNMKKAKRRRSEANDDSTSSDSDSDSSGSSDDDTTGSSSPDSAGNNGHKHKQAGDREGQRRTITAKGRKDAERAKAREFAEKRRQKSVKLNKLTSISSAGAQSSVNWLAKIQCHSCGKTGHKASDCPQKGKR</sequence>
<comment type="caution">
    <text evidence="4">The sequence shown here is derived from an EMBL/GenBank/DDBJ whole genome shotgun (WGS) entry which is preliminary data.</text>
</comment>
<organism evidence="4 5">
    <name type="scientific">Pleurostoma richardsiae</name>
    <dbReference type="NCBI Taxonomy" id="41990"/>
    <lineage>
        <taxon>Eukaryota</taxon>
        <taxon>Fungi</taxon>
        <taxon>Dikarya</taxon>
        <taxon>Ascomycota</taxon>
        <taxon>Pezizomycotina</taxon>
        <taxon>Sordariomycetes</taxon>
        <taxon>Sordariomycetidae</taxon>
        <taxon>Calosphaeriales</taxon>
        <taxon>Pleurostomataceae</taxon>
        <taxon>Pleurostoma</taxon>
    </lineage>
</organism>
<protein>
    <recommendedName>
        <fullName evidence="3">CCHC-type domain-containing protein</fullName>
    </recommendedName>
</protein>
<proteinExistence type="predicted"/>
<dbReference type="InterPro" id="IPR001878">
    <property type="entry name" value="Znf_CCHC"/>
</dbReference>
<dbReference type="EMBL" id="JANBVO010000094">
    <property type="protein sequence ID" value="KAJ9130335.1"/>
    <property type="molecule type" value="Genomic_DNA"/>
</dbReference>
<feature type="compositionally biased region" description="Basic residues" evidence="2">
    <location>
        <begin position="151"/>
        <end position="160"/>
    </location>
</feature>
<dbReference type="GO" id="GO:0003676">
    <property type="term" value="F:nucleic acid binding"/>
    <property type="evidence" value="ECO:0007669"/>
    <property type="project" value="InterPro"/>
</dbReference>
<dbReference type="Gene3D" id="4.10.60.10">
    <property type="entry name" value="Zinc finger, CCHC-type"/>
    <property type="match status" value="1"/>
</dbReference>
<feature type="domain" description="CCHC-type" evidence="3">
    <location>
        <begin position="263"/>
        <end position="278"/>
    </location>
</feature>
<feature type="compositionally biased region" description="Basic and acidic residues" evidence="2">
    <location>
        <begin position="217"/>
        <end position="232"/>
    </location>
</feature>
<keyword evidence="5" id="KW-1185">Reference proteome</keyword>
<dbReference type="GO" id="GO:0008270">
    <property type="term" value="F:zinc ion binding"/>
    <property type="evidence" value="ECO:0007669"/>
    <property type="project" value="UniProtKB-KW"/>
</dbReference>
<feature type="region of interest" description="Disordered" evidence="2">
    <location>
        <begin position="20"/>
        <end position="97"/>
    </location>
</feature>
<feature type="region of interest" description="Disordered" evidence="2">
    <location>
        <begin position="130"/>
        <end position="239"/>
    </location>
</feature>
<evidence type="ECO:0000256" key="1">
    <source>
        <dbReference type="PROSITE-ProRule" id="PRU00047"/>
    </source>
</evidence>
<gene>
    <name evidence="4" type="ORF">NKR23_g12252</name>
</gene>
<feature type="compositionally biased region" description="Low complexity" evidence="2">
    <location>
        <begin position="166"/>
        <end position="192"/>
    </location>
</feature>
<evidence type="ECO:0000313" key="4">
    <source>
        <dbReference type="EMBL" id="KAJ9130335.1"/>
    </source>
</evidence>
<evidence type="ECO:0000313" key="5">
    <source>
        <dbReference type="Proteomes" id="UP001174694"/>
    </source>
</evidence>
<evidence type="ECO:0000256" key="2">
    <source>
        <dbReference type="SAM" id="MobiDB-lite"/>
    </source>
</evidence>
<dbReference type="SMART" id="SM00343">
    <property type="entry name" value="ZnF_C2HC"/>
    <property type="match status" value="1"/>
</dbReference>
<name>A0AA38R0F6_9PEZI</name>
<dbReference type="Pfam" id="PF00098">
    <property type="entry name" value="zf-CCHC"/>
    <property type="match status" value="1"/>
</dbReference>
<feature type="compositionally biased region" description="Polar residues" evidence="2">
    <location>
        <begin position="57"/>
        <end position="68"/>
    </location>
</feature>
<dbReference type="InterPro" id="IPR036875">
    <property type="entry name" value="Znf_CCHC_sf"/>
</dbReference>